<evidence type="ECO:0000256" key="3">
    <source>
        <dbReference type="ARBA" id="ARBA00022448"/>
    </source>
</evidence>
<feature type="transmembrane region" description="Helical" evidence="8">
    <location>
        <begin position="164"/>
        <end position="183"/>
    </location>
</feature>
<dbReference type="PANTHER" id="PTHR34979:SF1">
    <property type="entry name" value="INNER MEMBRANE PROTEIN YGAZ"/>
    <property type="match status" value="1"/>
</dbReference>
<dbReference type="Pfam" id="PF03591">
    <property type="entry name" value="AzlC"/>
    <property type="match status" value="1"/>
</dbReference>
<evidence type="ECO:0000256" key="5">
    <source>
        <dbReference type="ARBA" id="ARBA00022692"/>
    </source>
</evidence>
<reference evidence="9" key="1">
    <citation type="submission" date="2022-06" db="EMBL/GenBank/DDBJ databases">
        <title>Genome sequencing of Brevibacillus sp. BB3-R1.</title>
        <authorList>
            <person name="Heo J."/>
            <person name="Lee D."/>
            <person name="Won M."/>
            <person name="Han B.-H."/>
            <person name="Hong S.-B."/>
            <person name="Kwon S.-W."/>
        </authorList>
    </citation>
    <scope>NUCLEOTIDE SEQUENCE</scope>
    <source>
        <strain evidence="9">BB3-R1</strain>
    </source>
</reference>
<evidence type="ECO:0000256" key="7">
    <source>
        <dbReference type="ARBA" id="ARBA00023136"/>
    </source>
</evidence>
<feature type="transmembrane region" description="Helical" evidence="8">
    <location>
        <begin position="190"/>
        <end position="223"/>
    </location>
</feature>
<evidence type="ECO:0000256" key="6">
    <source>
        <dbReference type="ARBA" id="ARBA00022989"/>
    </source>
</evidence>
<evidence type="ECO:0000256" key="8">
    <source>
        <dbReference type="SAM" id="Phobius"/>
    </source>
</evidence>
<keyword evidence="4" id="KW-1003">Cell membrane</keyword>
<evidence type="ECO:0000256" key="1">
    <source>
        <dbReference type="ARBA" id="ARBA00004651"/>
    </source>
</evidence>
<keyword evidence="3" id="KW-0813">Transport</keyword>
<accession>A0ABY4WE42</accession>
<comment type="subcellular location">
    <subcellularLocation>
        <location evidence="1">Cell membrane</location>
        <topology evidence="1">Multi-pass membrane protein</topology>
    </subcellularLocation>
</comment>
<feature type="transmembrane region" description="Helical" evidence="8">
    <location>
        <begin position="20"/>
        <end position="39"/>
    </location>
</feature>
<evidence type="ECO:0000313" key="9">
    <source>
        <dbReference type="EMBL" id="USG63574.1"/>
    </source>
</evidence>
<gene>
    <name evidence="9" type="ORF">NDK47_15470</name>
</gene>
<feature type="transmembrane region" description="Helical" evidence="8">
    <location>
        <begin position="131"/>
        <end position="158"/>
    </location>
</feature>
<keyword evidence="7 8" id="KW-0472">Membrane</keyword>
<dbReference type="RefSeq" id="WP_251870655.1">
    <property type="nucleotide sequence ID" value="NZ_CP098755.1"/>
</dbReference>
<evidence type="ECO:0000256" key="4">
    <source>
        <dbReference type="ARBA" id="ARBA00022475"/>
    </source>
</evidence>
<sequence>MSEKACRPAWQQGIVDSVPIGVSFLVFGGIFGMLGLQAGLSTAENVLMSFFVHAGSAQFAVLPMLAEGAGFWAMVLVTLLLNSRYFLMGLSLAPYYSKQSRRFANLIAFFMSDEQYAITYNRIRLYGFDSAYILSVSLFLHLFWALGTWLGSIAGHLLPDPHRFGLEYSFTAMFLALSVGMLSSKVRVAVFLGCGAAACLLSAWSVNGLHVLAAGVLAFAAGYWRMPAGSNQMVEGEKPAG</sequence>
<comment type="similarity">
    <text evidence="2">Belongs to the AzlC family.</text>
</comment>
<evidence type="ECO:0000256" key="2">
    <source>
        <dbReference type="ARBA" id="ARBA00010735"/>
    </source>
</evidence>
<dbReference type="Proteomes" id="UP001056500">
    <property type="component" value="Chromosome"/>
</dbReference>
<proteinExistence type="inferred from homology"/>
<dbReference type="PANTHER" id="PTHR34979">
    <property type="entry name" value="INNER MEMBRANE PROTEIN YGAZ"/>
    <property type="match status" value="1"/>
</dbReference>
<keyword evidence="6 8" id="KW-1133">Transmembrane helix</keyword>
<organism evidence="9 10">
    <name type="scientific">Brevibacillus ruminantium</name>
    <dbReference type="NCBI Taxonomy" id="2950604"/>
    <lineage>
        <taxon>Bacteria</taxon>
        <taxon>Bacillati</taxon>
        <taxon>Bacillota</taxon>
        <taxon>Bacilli</taxon>
        <taxon>Bacillales</taxon>
        <taxon>Paenibacillaceae</taxon>
        <taxon>Brevibacillus</taxon>
    </lineage>
</organism>
<keyword evidence="5 8" id="KW-0812">Transmembrane</keyword>
<dbReference type="EMBL" id="CP098755">
    <property type="protein sequence ID" value="USG63574.1"/>
    <property type="molecule type" value="Genomic_DNA"/>
</dbReference>
<protein>
    <submittedName>
        <fullName evidence="9">AzlC family ABC transporter permease</fullName>
    </submittedName>
</protein>
<dbReference type="InterPro" id="IPR011606">
    <property type="entry name" value="Brnchd-chn_aa_trnsp_permease"/>
</dbReference>
<keyword evidence="10" id="KW-1185">Reference proteome</keyword>
<name>A0ABY4WE42_9BACL</name>
<evidence type="ECO:0000313" key="10">
    <source>
        <dbReference type="Proteomes" id="UP001056500"/>
    </source>
</evidence>